<proteinExistence type="predicted"/>
<feature type="region of interest" description="Disordered" evidence="2">
    <location>
        <begin position="1"/>
        <end position="70"/>
    </location>
</feature>
<feature type="region of interest" description="Disordered" evidence="2">
    <location>
        <begin position="206"/>
        <end position="225"/>
    </location>
</feature>
<dbReference type="Proteomes" id="UP001479436">
    <property type="component" value="Unassembled WGS sequence"/>
</dbReference>
<sequence>MTRITKLYRKTHEEASGFEVTPLVPKKSSQKRNSGVREYSSEKKPKLTKDQRQEKYSAGGAERSESRRLRRIRERNSNITCFVCRQTGHPAKDCPKADESGVGICYNCGSTEHTSKDCRKPADGNPFSYASCFICNGQGHLASKCPQNQKGLYPNGGGCRYCGSINHLAKDCRPATNSENMTTIGKIDLEQGGDDDDVFVALHKIQKEKAQPKPASKPKKKVVTF</sequence>
<name>A0ABR2WBG3_9FUNG</name>
<dbReference type="PROSITE" id="PS50158">
    <property type="entry name" value="ZF_CCHC"/>
    <property type="match status" value="3"/>
</dbReference>
<feature type="domain" description="CCHC-type" evidence="3">
    <location>
        <begin position="81"/>
        <end position="96"/>
    </location>
</feature>
<feature type="compositionally biased region" description="Basic residues" evidence="2">
    <location>
        <begin position="216"/>
        <end position="225"/>
    </location>
</feature>
<comment type="caution">
    <text evidence="4">The sequence shown here is derived from an EMBL/GenBank/DDBJ whole genome shotgun (WGS) entry which is preliminary data.</text>
</comment>
<evidence type="ECO:0000259" key="3">
    <source>
        <dbReference type="PROSITE" id="PS50158"/>
    </source>
</evidence>
<dbReference type="InterPro" id="IPR001878">
    <property type="entry name" value="Znf_CCHC"/>
</dbReference>
<evidence type="ECO:0000256" key="2">
    <source>
        <dbReference type="SAM" id="MobiDB-lite"/>
    </source>
</evidence>
<keyword evidence="1" id="KW-0862">Zinc</keyword>
<feature type="compositionally biased region" description="Basic and acidic residues" evidence="2">
    <location>
        <begin position="39"/>
        <end position="55"/>
    </location>
</feature>
<dbReference type="InterPro" id="IPR036875">
    <property type="entry name" value="Znf_CCHC_sf"/>
</dbReference>
<keyword evidence="1" id="KW-0863">Zinc-finger</keyword>
<keyword evidence="1" id="KW-0479">Metal-binding</keyword>
<dbReference type="SMART" id="SM00343">
    <property type="entry name" value="ZnF_C2HC"/>
    <property type="match status" value="4"/>
</dbReference>
<evidence type="ECO:0000313" key="4">
    <source>
        <dbReference type="EMBL" id="KAK9729395.1"/>
    </source>
</evidence>
<keyword evidence="5" id="KW-1185">Reference proteome</keyword>
<dbReference type="PANTHER" id="PTHR46242:SF1">
    <property type="entry name" value="ZINC FINGER CCHC DOMAIN-CONTAINING PROTEIN 9"/>
    <property type="match status" value="1"/>
</dbReference>
<dbReference type="Gene3D" id="4.10.60.10">
    <property type="entry name" value="Zinc finger, CCHC-type"/>
    <property type="match status" value="2"/>
</dbReference>
<feature type="domain" description="CCHC-type" evidence="3">
    <location>
        <begin position="105"/>
        <end position="120"/>
    </location>
</feature>
<feature type="domain" description="CCHC-type" evidence="3">
    <location>
        <begin position="132"/>
        <end position="147"/>
    </location>
</feature>
<dbReference type="PANTHER" id="PTHR46242">
    <property type="entry name" value="ZINC FINGER CCHC DOMAIN-CONTAINING PROTEIN 9 ZCCHC9"/>
    <property type="match status" value="1"/>
</dbReference>
<dbReference type="EMBL" id="JASJQH010006880">
    <property type="protein sequence ID" value="KAK9729395.1"/>
    <property type="molecule type" value="Genomic_DNA"/>
</dbReference>
<reference evidence="4 5" key="1">
    <citation type="submission" date="2023-04" db="EMBL/GenBank/DDBJ databases">
        <title>Genome of Basidiobolus ranarum AG-B5.</title>
        <authorList>
            <person name="Stajich J.E."/>
            <person name="Carter-House D."/>
            <person name="Gryganskyi A."/>
        </authorList>
    </citation>
    <scope>NUCLEOTIDE SEQUENCE [LARGE SCALE GENOMIC DNA]</scope>
    <source>
        <strain evidence="4 5">AG-B5</strain>
    </source>
</reference>
<dbReference type="Pfam" id="PF00098">
    <property type="entry name" value="zf-CCHC"/>
    <property type="match status" value="4"/>
</dbReference>
<evidence type="ECO:0000256" key="1">
    <source>
        <dbReference type="PROSITE-ProRule" id="PRU00047"/>
    </source>
</evidence>
<gene>
    <name evidence="4" type="ORF">K7432_000276</name>
</gene>
<dbReference type="SUPFAM" id="SSF57756">
    <property type="entry name" value="Retrovirus zinc finger-like domains"/>
    <property type="match status" value="2"/>
</dbReference>
<protein>
    <recommendedName>
        <fullName evidence="3">CCHC-type domain-containing protein</fullName>
    </recommendedName>
</protein>
<evidence type="ECO:0000313" key="5">
    <source>
        <dbReference type="Proteomes" id="UP001479436"/>
    </source>
</evidence>
<dbReference type="InterPro" id="IPR042246">
    <property type="entry name" value="ZCCHC9"/>
</dbReference>
<organism evidence="4 5">
    <name type="scientific">Basidiobolus ranarum</name>
    <dbReference type="NCBI Taxonomy" id="34480"/>
    <lineage>
        <taxon>Eukaryota</taxon>
        <taxon>Fungi</taxon>
        <taxon>Fungi incertae sedis</taxon>
        <taxon>Zoopagomycota</taxon>
        <taxon>Entomophthoromycotina</taxon>
        <taxon>Basidiobolomycetes</taxon>
        <taxon>Basidiobolales</taxon>
        <taxon>Basidiobolaceae</taxon>
        <taxon>Basidiobolus</taxon>
    </lineage>
</organism>
<accession>A0ABR2WBG3</accession>